<dbReference type="Pfam" id="PF15292">
    <property type="entry name" value="Treslin_M"/>
    <property type="match status" value="1"/>
</dbReference>
<name>A0A7K9QHQ4_IRECY</name>
<protein>
    <submittedName>
        <fullName evidence="5">TICRR protein</fullName>
    </submittedName>
</protein>
<dbReference type="GO" id="GO:0033314">
    <property type="term" value="P:mitotic DNA replication checkpoint signaling"/>
    <property type="evidence" value="ECO:0007669"/>
    <property type="project" value="InterPro"/>
</dbReference>
<feature type="non-terminal residue" evidence="5">
    <location>
        <position position="825"/>
    </location>
</feature>
<organism evidence="5 6">
    <name type="scientific">Irena cyanogastra</name>
    <name type="common">Philippine fairy-bluebird</name>
    <dbReference type="NCBI Taxonomy" id="175120"/>
    <lineage>
        <taxon>Eukaryota</taxon>
        <taxon>Metazoa</taxon>
        <taxon>Chordata</taxon>
        <taxon>Craniata</taxon>
        <taxon>Vertebrata</taxon>
        <taxon>Euteleostomi</taxon>
        <taxon>Archelosauria</taxon>
        <taxon>Archosauria</taxon>
        <taxon>Dinosauria</taxon>
        <taxon>Saurischia</taxon>
        <taxon>Theropoda</taxon>
        <taxon>Coelurosauria</taxon>
        <taxon>Aves</taxon>
        <taxon>Neognathae</taxon>
        <taxon>Neoaves</taxon>
        <taxon>Telluraves</taxon>
        <taxon>Australaves</taxon>
        <taxon>Passeriformes</taxon>
        <taxon>Corvoidea</taxon>
        <taxon>Irenidae</taxon>
        <taxon>Irena</taxon>
    </lineage>
</organism>
<dbReference type="InterPro" id="IPR053920">
    <property type="entry name" value="Treslin_STD"/>
</dbReference>
<feature type="region of interest" description="Disordered" evidence="1">
    <location>
        <begin position="95"/>
        <end position="116"/>
    </location>
</feature>
<dbReference type="EMBL" id="VWZV01005308">
    <property type="protein sequence ID" value="NXI10466.1"/>
    <property type="molecule type" value="Genomic_DNA"/>
</dbReference>
<dbReference type="GO" id="GO:0006260">
    <property type="term" value="P:DNA replication"/>
    <property type="evidence" value="ECO:0007669"/>
    <property type="project" value="InterPro"/>
</dbReference>
<dbReference type="PANTHER" id="PTHR21556:SF2">
    <property type="entry name" value="TRESLIN"/>
    <property type="match status" value="1"/>
</dbReference>
<dbReference type="Pfam" id="PF21854">
    <property type="entry name" value="Treslin_N"/>
    <property type="match status" value="1"/>
</dbReference>
<evidence type="ECO:0000313" key="6">
    <source>
        <dbReference type="Proteomes" id="UP000530962"/>
    </source>
</evidence>
<comment type="caution">
    <text evidence="5">The sequence shown here is derived from an EMBL/GenBank/DDBJ whole genome shotgun (WGS) entry which is preliminary data.</text>
</comment>
<feature type="domain" description="Treslin STD" evidence="4">
    <location>
        <begin position="617"/>
        <end position="766"/>
    </location>
</feature>
<dbReference type="Pfam" id="PF21855">
    <property type="entry name" value="Treslin_STD"/>
    <property type="match status" value="1"/>
</dbReference>
<dbReference type="PANTHER" id="PTHR21556">
    <property type="entry name" value="TRESLIN"/>
    <property type="match status" value="1"/>
</dbReference>
<evidence type="ECO:0000259" key="4">
    <source>
        <dbReference type="Pfam" id="PF21855"/>
    </source>
</evidence>
<evidence type="ECO:0000256" key="1">
    <source>
        <dbReference type="SAM" id="MobiDB-lite"/>
    </source>
</evidence>
<proteinExistence type="predicted"/>
<accession>A0A7K9QHQ4</accession>
<evidence type="ECO:0000259" key="2">
    <source>
        <dbReference type="Pfam" id="PF15292"/>
    </source>
</evidence>
<dbReference type="GO" id="GO:0003682">
    <property type="term" value="F:chromatin binding"/>
    <property type="evidence" value="ECO:0007669"/>
    <property type="project" value="TreeGrafter"/>
</dbReference>
<feature type="compositionally biased region" description="Basic residues" evidence="1">
    <location>
        <begin position="535"/>
        <end position="550"/>
    </location>
</feature>
<dbReference type="InterPro" id="IPR053919">
    <property type="entry name" value="Treslin_N"/>
</dbReference>
<dbReference type="Proteomes" id="UP000530962">
    <property type="component" value="Unassembled WGS sequence"/>
</dbReference>
<dbReference type="InterPro" id="IPR026153">
    <property type="entry name" value="Treslin"/>
</dbReference>
<dbReference type="AlphaFoldDB" id="A0A7K9QHQ4"/>
<feature type="non-terminal residue" evidence="5">
    <location>
        <position position="1"/>
    </location>
</feature>
<dbReference type="GO" id="GO:0005634">
    <property type="term" value="C:nucleus"/>
    <property type="evidence" value="ECO:0007669"/>
    <property type="project" value="InterPro"/>
</dbReference>
<gene>
    <name evidence="5" type="primary">Ticrr_1</name>
    <name evidence="5" type="ORF">IRECYA_R05148</name>
</gene>
<feature type="region of interest" description="Disordered" evidence="1">
    <location>
        <begin position="524"/>
        <end position="550"/>
    </location>
</feature>
<dbReference type="GO" id="GO:0030174">
    <property type="term" value="P:regulation of DNA-templated DNA replication initiation"/>
    <property type="evidence" value="ECO:0007669"/>
    <property type="project" value="TreeGrafter"/>
</dbReference>
<evidence type="ECO:0000313" key="5">
    <source>
        <dbReference type="EMBL" id="NXI10466.1"/>
    </source>
</evidence>
<feature type="domain" description="Treslin N-terminal" evidence="3">
    <location>
        <begin position="1"/>
        <end position="171"/>
    </location>
</feature>
<reference evidence="5 6" key="1">
    <citation type="submission" date="2019-09" db="EMBL/GenBank/DDBJ databases">
        <title>Bird 10,000 Genomes (B10K) Project - Family phase.</title>
        <authorList>
            <person name="Zhang G."/>
        </authorList>
    </citation>
    <scope>NUCLEOTIDE SEQUENCE [LARGE SCALE GENOMIC DNA]</scope>
    <source>
        <strain evidence="5">B10K-DU-001-26</strain>
        <tissue evidence="5">Muscle</tissue>
    </source>
</reference>
<dbReference type="GO" id="GO:0007095">
    <property type="term" value="P:mitotic G2 DNA damage checkpoint signaling"/>
    <property type="evidence" value="ECO:0007669"/>
    <property type="project" value="TreeGrafter"/>
</dbReference>
<keyword evidence="6" id="KW-1185">Reference proteome</keyword>
<feature type="domain" description="Treslin M" evidence="2">
    <location>
        <begin position="253"/>
        <end position="396"/>
    </location>
</feature>
<evidence type="ECO:0000259" key="3">
    <source>
        <dbReference type="Pfam" id="PF21854"/>
    </source>
</evidence>
<dbReference type="InterPro" id="IPR032746">
    <property type="entry name" value="Treslin_M"/>
</dbReference>
<sequence length="825" mass="90986">LRLLTLLGCRFGLSRLRWAFRFFDSLGGRGGASRGGGFRPPGPRAWERFEEELAERLGARASAALPGPAPRAALTHSGLKETLLDFQWDRPEIASPAKPARRSRRTGLTAREPPEAPPEGFVNAVFLFSPCPHSRRELRQFVSGNDVPSSPGEPPSAQELAEKLLPKSVQELLVDQKITLFWVDTADWAQLIECPDHGGYWTMFEVIGQTGGTILPAETLVHCLSHPRADAAPGFLGGSRFPEPQAMPWATLLPLDATLNYLFSRPSLYRSVFPQQEGTLFLSMPGGNDQESCAVILEPLAMSQRPLWCPVSIVVKGSLTGWSLAQAGHFLTESWILQSSQAEQGERNRSLFHQLLRSLMTEGLHVIAEVSLSKTWCPCTAVLSPLSEDTAVLTVLGPEKTAEIQGCSLEEAVVEDSSQDSATHLPEIVNSVLSKIDMSVENSLAREETPVPEWVQRELSHTGGWHPSVLEAWYPASNACGASSDLMESFRLLQVPCANGKDGADQSDVELSESLSELYQRKFSETSAAAGPGNNKKRRGVPRTPVRQKMKTMPRSLQMLNAARLNVKAQKFQPDAVPPAVNEKVPQKLSAKRLDEKLEGKAKALKISIGVYFQTEEELQSHLTASYQKAVTEGIPSSVCAQNMIMAIKRFLKIQDAKEKEVACVGRVRNYLLKTSKMLRQQHGSQKETKVRECRLQVFLRLELCLQCPSLQSNAEEMEQLLEEANMLRILCLTEDPAYLTKFLEEILELYMNSIPKTLGDIYYGLGTQIPQKLASVLPSDFFSDDSMTLDSKSPGLPPSLSSVLTPSAVCTEGDQLEQLRTRSA</sequence>
<dbReference type="GO" id="GO:0010212">
    <property type="term" value="P:response to ionizing radiation"/>
    <property type="evidence" value="ECO:0007669"/>
    <property type="project" value="InterPro"/>
</dbReference>